<dbReference type="InterPro" id="IPR000198">
    <property type="entry name" value="RhoGAP_dom"/>
</dbReference>
<reference evidence="3" key="2">
    <citation type="submission" date="2023-05" db="EMBL/GenBank/DDBJ databases">
        <authorList>
            <consortium name="Lawrence Berkeley National Laboratory"/>
            <person name="Steindorff A."/>
            <person name="Hensen N."/>
            <person name="Bonometti L."/>
            <person name="Westerberg I."/>
            <person name="Brannstrom I.O."/>
            <person name="Guillou S."/>
            <person name="Cros-Aarteil S."/>
            <person name="Calhoun S."/>
            <person name="Haridas S."/>
            <person name="Kuo A."/>
            <person name="Mondo S."/>
            <person name="Pangilinan J."/>
            <person name="Riley R."/>
            <person name="Labutti K."/>
            <person name="Andreopoulos B."/>
            <person name="Lipzen A."/>
            <person name="Chen C."/>
            <person name="Yanf M."/>
            <person name="Daum C."/>
            <person name="Ng V."/>
            <person name="Clum A."/>
            <person name="Ohm R."/>
            <person name="Martin F."/>
            <person name="Silar P."/>
            <person name="Natvig D."/>
            <person name="Lalanne C."/>
            <person name="Gautier V."/>
            <person name="Ament-Velasquez S.L."/>
            <person name="Kruys A."/>
            <person name="Hutchinson M.I."/>
            <person name="Powell A.J."/>
            <person name="Barry K."/>
            <person name="Miller A.N."/>
            <person name="Grigoriev I.V."/>
            <person name="Debuchy R."/>
            <person name="Gladieux P."/>
            <person name="Thoren M.H."/>
            <person name="Johannesson H."/>
        </authorList>
    </citation>
    <scope>NUCLEOTIDE SEQUENCE</scope>
    <source>
        <strain evidence="3">CBS 103.79</strain>
    </source>
</reference>
<feature type="region of interest" description="Disordered" evidence="1">
    <location>
        <begin position="237"/>
        <end position="389"/>
    </location>
</feature>
<evidence type="ECO:0000259" key="2">
    <source>
        <dbReference type="PROSITE" id="PS50238"/>
    </source>
</evidence>
<feature type="compositionally biased region" description="Low complexity" evidence="1">
    <location>
        <begin position="364"/>
        <end position="373"/>
    </location>
</feature>
<evidence type="ECO:0000256" key="1">
    <source>
        <dbReference type="SAM" id="MobiDB-lite"/>
    </source>
</evidence>
<protein>
    <recommendedName>
        <fullName evidence="2">Rho-GAP domain-containing protein</fullName>
    </recommendedName>
</protein>
<feature type="compositionally biased region" description="Basic and acidic residues" evidence="1">
    <location>
        <begin position="333"/>
        <end position="344"/>
    </location>
</feature>
<feature type="region of interest" description="Disordered" evidence="1">
    <location>
        <begin position="22"/>
        <end position="72"/>
    </location>
</feature>
<dbReference type="SUPFAM" id="SSF48350">
    <property type="entry name" value="GTPase activation domain, GAP"/>
    <property type="match status" value="1"/>
</dbReference>
<evidence type="ECO:0000313" key="4">
    <source>
        <dbReference type="Proteomes" id="UP001303889"/>
    </source>
</evidence>
<dbReference type="GO" id="GO:0007264">
    <property type="term" value="P:small GTPase-mediated signal transduction"/>
    <property type="evidence" value="ECO:0007669"/>
    <property type="project" value="InterPro"/>
</dbReference>
<sequence length="679" mass="73303">MSAILETGLREQLAAALLGWGWGGGGEGEEAKGPDGGRASNDTIIAPIDSPVDGAGRETPKPSPRLGLRRGYGYGPTNRGVIEYTPQDDTDSFQIDDDIDADWDIDSGLESGLDTSGASVDGRLHALQPRRTTERTYPAPQKTLPPLPFESPRPPPPVPVSVPDMSCRLSRFPFAHPCDVPDLMPDHDDLFGTTTSPSVSGPATPSVVPDLFRPLTESASPDLDLTLMMPKQAAELELHPRARRMSTKSAASELSEGGLGVIREEDDANTDGVSLLTPTEASGESGQHPRGDRPGHWRSVSSLGSGSSGEWRPSNASAGARKSSIFSRIRGGRPGEDEFFEKRSLTPVQLSPSRQGNYGDEPLSPAATPTSPSFSHHLRPDPPTTTSSTSKFFHRMTWLGDSQPKKPEAVFGVELKESIRVAPMKIRISHKGRSTSYRTYPLSVYKCCEFIRRAGGTDGYIFSLPGHTYNVAHLKTVFSLAPTYGDDFQFEGSDYTVHDAARLILIYLEELPKPLIPPSVVKSWILLARQEGAIEPPCPRIETGLDFWTEALNRLPTASRNLTKHLLTLFAEVLLAASGQVTEADARQLASSVSRAMFHQDVEPVVAGTGTGGGGLMGRKKSASGKRNVQPTLALAFLIKKRGEYAVSLGEASGKGANKRDSKMFLPSTREMMEWKGGQ</sequence>
<organism evidence="3 4">
    <name type="scientific">Staphylotrichum tortipilum</name>
    <dbReference type="NCBI Taxonomy" id="2831512"/>
    <lineage>
        <taxon>Eukaryota</taxon>
        <taxon>Fungi</taxon>
        <taxon>Dikarya</taxon>
        <taxon>Ascomycota</taxon>
        <taxon>Pezizomycotina</taxon>
        <taxon>Sordariomycetes</taxon>
        <taxon>Sordariomycetidae</taxon>
        <taxon>Sordariales</taxon>
        <taxon>Chaetomiaceae</taxon>
        <taxon>Staphylotrichum</taxon>
    </lineage>
</organism>
<gene>
    <name evidence="3" type="ORF">C8A05DRAFT_17818</name>
</gene>
<dbReference type="Gene3D" id="1.10.555.10">
    <property type="entry name" value="Rho GTPase activation protein"/>
    <property type="match status" value="1"/>
</dbReference>
<dbReference type="InterPro" id="IPR008936">
    <property type="entry name" value="Rho_GTPase_activation_prot"/>
</dbReference>
<accession>A0AAN6MF91</accession>
<dbReference type="SMART" id="SM00324">
    <property type="entry name" value="RhoGAP"/>
    <property type="match status" value="1"/>
</dbReference>
<feature type="compositionally biased region" description="Polar residues" evidence="1">
    <location>
        <begin position="276"/>
        <end position="285"/>
    </location>
</feature>
<feature type="compositionally biased region" description="Pro residues" evidence="1">
    <location>
        <begin position="143"/>
        <end position="154"/>
    </location>
</feature>
<dbReference type="AlphaFoldDB" id="A0AAN6MF91"/>
<feature type="region of interest" description="Disordered" evidence="1">
    <location>
        <begin position="128"/>
        <end position="154"/>
    </location>
</feature>
<dbReference type="Proteomes" id="UP001303889">
    <property type="component" value="Unassembled WGS sequence"/>
</dbReference>
<dbReference type="PROSITE" id="PS50238">
    <property type="entry name" value="RHOGAP"/>
    <property type="match status" value="1"/>
</dbReference>
<dbReference type="GO" id="GO:0005096">
    <property type="term" value="F:GTPase activator activity"/>
    <property type="evidence" value="ECO:0007669"/>
    <property type="project" value="InterPro"/>
</dbReference>
<dbReference type="EMBL" id="MU855738">
    <property type="protein sequence ID" value="KAK3899797.1"/>
    <property type="molecule type" value="Genomic_DNA"/>
</dbReference>
<keyword evidence="4" id="KW-1185">Reference proteome</keyword>
<feature type="compositionally biased region" description="Low complexity" evidence="1">
    <location>
        <begin position="299"/>
        <end position="309"/>
    </location>
</feature>
<dbReference type="PANTHER" id="PTHR12783">
    <property type="entry name" value="RALA BINDING PROTEIN 1 RALBP1"/>
    <property type="match status" value="1"/>
</dbReference>
<evidence type="ECO:0000313" key="3">
    <source>
        <dbReference type="EMBL" id="KAK3899797.1"/>
    </source>
</evidence>
<feature type="domain" description="Rho-GAP" evidence="2">
    <location>
        <begin position="426"/>
        <end position="646"/>
    </location>
</feature>
<comment type="caution">
    <text evidence="3">The sequence shown here is derived from an EMBL/GenBank/DDBJ whole genome shotgun (WGS) entry which is preliminary data.</text>
</comment>
<reference evidence="3" key="1">
    <citation type="journal article" date="2023" name="Mol. Phylogenet. Evol.">
        <title>Genome-scale phylogeny and comparative genomics of the fungal order Sordariales.</title>
        <authorList>
            <person name="Hensen N."/>
            <person name="Bonometti L."/>
            <person name="Westerberg I."/>
            <person name="Brannstrom I.O."/>
            <person name="Guillou S."/>
            <person name="Cros-Aarteil S."/>
            <person name="Calhoun S."/>
            <person name="Haridas S."/>
            <person name="Kuo A."/>
            <person name="Mondo S."/>
            <person name="Pangilinan J."/>
            <person name="Riley R."/>
            <person name="LaButti K."/>
            <person name="Andreopoulos B."/>
            <person name="Lipzen A."/>
            <person name="Chen C."/>
            <person name="Yan M."/>
            <person name="Daum C."/>
            <person name="Ng V."/>
            <person name="Clum A."/>
            <person name="Steindorff A."/>
            <person name="Ohm R.A."/>
            <person name="Martin F."/>
            <person name="Silar P."/>
            <person name="Natvig D.O."/>
            <person name="Lalanne C."/>
            <person name="Gautier V."/>
            <person name="Ament-Velasquez S.L."/>
            <person name="Kruys A."/>
            <person name="Hutchinson M.I."/>
            <person name="Powell A.J."/>
            <person name="Barry K."/>
            <person name="Miller A.N."/>
            <person name="Grigoriev I.V."/>
            <person name="Debuchy R."/>
            <person name="Gladieux P."/>
            <person name="Hiltunen Thoren M."/>
            <person name="Johannesson H."/>
        </authorList>
    </citation>
    <scope>NUCLEOTIDE SEQUENCE</scope>
    <source>
        <strain evidence="3">CBS 103.79</strain>
    </source>
</reference>
<dbReference type="InterPro" id="IPR039767">
    <property type="entry name" value="RALBP1"/>
</dbReference>
<dbReference type="GO" id="GO:0031267">
    <property type="term" value="F:small GTPase binding"/>
    <property type="evidence" value="ECO:0007669"/>
    <property type="project" value="InterPro"/>
</dbReference>
<proteinExistence type="predicted"/>
<name>A0AAN6MF91_9PEZI</name>
<dbReference type="PANTHER" id="PTHR12783:SF5">
    <property type="entry name" value="RALA-BINDING PROTEIN 1"/>
    <property type="match status" value="1"/>
</dbReference>
<dbReference type="Pfam" id="PF00620">
    <property type="entry name" value="RhoGAP"/>
    <property type="match status" value="1"/>
</dbReference>
<feature type="compositionally biased region" description="Polar residues" evidence="1">
    <location>
        <begin position="346"/>
        <end position="356"/>
    </location>
</feature>